<evidence type="ECO:0000256" key="1">
    <source>
        <dbReference type="ARBA" id="ARBA00022676"/>
    </source>
</evidence>
<evidence type="ECO:0000313" key="5">
    <source>
        <dbReference type="EMBL" id="GEK21487.1"/>
    </source>
</evidence>
<feature type="domain" description="Glycosyl transferase family 1" evidence="3">
    <location>
        <begin position="165"/>
        <end position="309"/>
    </location>
</feature>
<dbReference type="Pfam" id="PF00534">
    <property type="entry name" value="Glycos_transf_1"/>
    <property type="match status" value="1"/>
</dbReference>
<comment type="caution">
    <text evidence="5">The sequence shown here is derived from an EMBL/GenBank/DDBJ whole genome shotgun (WGS) entry which is preliminary data.</text>
</comment>
<keyword evidence="6" id="KW-1185">Reference proteome</keyword>
<dbReference type="Proteomes" id="UP000321118">
    <property type="component" value="Unassembled WGS sequence"/>
</dbReference>
<evidence type="ECO:0000259" key="4">
    <source>
        <dbReference type="Pfam" id="PF13439"/>
    </source>
</evidence>
<protein>
    <submittedName>
        <fullName evidence="5">Uncharacterized protein</fullName>
    </submittedName>
</protein>
<evidence type="ECO:0000256" key="2">
    <source>
        <dbReference type="ARBA" id="ARBA00022679"/>
    </source>
</evidence>
<dbReference type="RefSeq" id="WP_146927280.1">
    <property type="nucleotide sequence ID" value="NZ_BJUB01000005.1"/>
</dbReference>
<proteinExistence type="predicted"/>
<dbReference type="GO" id="GO:0009103">
    <property type="term" value="P:lipopolysaccharide biosynthetic process"/>
    <property type="evidence" value="ECO:0007669"/>
    <property type="project" value="TreeGrafter"/>
</dbReference>
<accession>A0A510V3M7</accession>
<dbReference type="Pfam" id="PF13439">
    <property type="entry name" value="Glyco_transf_4"/>
    <property type="match status" value="1"/>
</dbReference>
<keyword evidence="1" id="KW-0328">Glycosyltransferase</keyword>
<dbReference type="PANTHER" id="PTHR46401">
    <property type="entry name" value="GLYCOSYLTRANSFERASE WBBK-RELATED"/>
    <property type="match status" value="1"/>
</dbReference>
<dbReference type="OrthoDB" id="9801609at2"/>
<dbReference type="EMBL" id="BJUB01000005">
    <property type="protein sequence ID" value="GEK21487.1"/>
    <property type="molecule type" value="Genomic_DNA"/>
</dbReference>
<sequence>MPGRILDRHVGGNTTYARAVRAGLVERGIEVSTMRYSSRAAITAAWETVEGLRNRPESTVVHYVADTGPLLGTRAPSVVTVHGVASRWISSARNARQESVWRRRVARAIAGTDHVITVSESSADDVAAIFGIARDSLTVIPHGVDTASLRTPVGLPAHLATTLPEEFLLYVGNIEPRKNLVELVRAHAADPSLPPLVVAGRPAWNSEDAMRAIADAPRVTYLGFVAESEKVALIQACTAFVFPSLYEGFGLPVLEALAAGAPVITSDRGSLPEVAGPSRMLTSLDADGIAAGITDALGDEAWLAACRQEGPIWSDSFSWARSTDRHIEVYERVLTS</sequence>
<dbReference type="CDD" id="cd03809">
    <property type="entry name" value="GT4_MtfB-like"/>
    <property type="match status" value="1"/>
</dbReference>
<dbReference type="AlphaFoldDB" id="A0A510V3M7"/>
<dbReference type="Gene3D" id="3.40.50.2000">
    <property type="entry name" value="Glycogen Phosphorylase B"/>
    <property type="match status" value="2"/>
</dbReference>
<dbReference type="PANTHER" id="PTHR46401:SF2">
    <property type="entry name" value="GLYCOSYLTRANSFERASE WBBK-RELATED"/>
    <property type="match status" value="1"/>
</dbReference>
<dbReference type="InterPro" id="IPR001296">
    <property type="entry name" value="Glyco_trans_1"/>
</dbReference>
<dbReference type="InterPro" id="IPR028098">
    <property type="entry name" value="Glyco_trans_4-like_N"/>
</dbReference>
<feature type="domain" description="Glycosyltransferase subfamily 4-like N-terminal" evidence="4">
    <location>
        <begin position="60"/>
        <end position="147"/>
    </location>
</feature>
<organism evidence="5 6">
    <name type="scientific">Cellulomonas xylanilytica</name>
    <dbReference type="NCBI Taxonomy" id="233583"/>
    <lineage>
        <taxon>Bacteria</taxon>
        <taxon>Bacillati</taxon>
        <taxon>Actinomycetota</taxon>
        <taxon>Actinomycetes</taxon>
        <taxon>Micrococcales</taxon>
        <taxon>Cellulomonadaceae</taxon>
        <taxon>Cellulomonas</taxon>
    </lineage>
</organism>
<keyword evidence="2" id="KW-0808">Transferase</keyword>
<name>A0A510V3M7_9CELL</name>
<dbReference type="GO" id="GO:0016757">
    <property type="term" value="F:glycosyltransferase activity"/>
    <property type="evidence" value="ECO:0007669"/>
    <property type="project" value="UniProtKB-KW"/>
</dbReference>
<evidence type="ECO:0000259" key="3">
    <source>
        <dbReference type="Pfam" id="PF00534"/>
    </source>
</evidence>
<gene>
    <name evidence="5" type="ORF">CXY01_20070</name>
</gene>
<dbReference type="SUPFAM" id="SSF53756">
    <property type="entry name" value="UDP-Glycosyltransferase/glycogen phosphorylase"/>
    <property type="match status" value="1"/>
</dbReference>
<evidence type="ECO:0000313" key="6">
    <source>
        <dbReference type="Proteomes" id="UP000321118"/>
    </source>
</evidence>
<reference evidence="5 6" key="1">
    <citation type="submission" date="2019-07" db="EMBL/GenBank/DDBJ databases">
        <title>Whole genome shotgun sequence of Cellulomonas xylanilytica NBRC 101102.</title>
        <authorList>
            <person name="Hosoyama A."/>
            <person name="Uohara A."/>
            <person name="Ohji S."/>
            <person name="Ichikawa N."/>
        </authorList>
    </citation>
    <scope>NUCLEOTIDE SEQUENCE [LARGE SCALE GENOMIC DNA]</scope>
    <source>
        <strain evidence="5 6">NBRC 101102</strain>
    </source>
</reference>